<organism evidence="2 3">
    <name type="scientific">Ktedonosporobacter rubrisoli</name>
    <dbReference type="NCBI Taxonomy" id="2509675"/>
    <lineage>
        <taxon>Bacteria</taxon>
        <taxon>Bacillati</taxon>
        <taxon>Chloroflexota</taxon>
        <taxon>Ktedonobacteria</taxon>
        <taxon>Ktedonobacterales</taxon>
        <taxon>Ktedonosporobacteraceae</taxon>
        <taxon>Ktedonosporobacter</taxon>
    </lineage>
</organism>
<feature type="region of interest" description="Disordered" evidence="1">
    <location>
        <begin position="1"/>
        <end position="26"/>
    </location>
</feature>
<evidence type="ECO:0000313" key="3">
    <source>
        <dbReference type="Proteomes" id="UP000290365"/>
    </source>
</evidence>
<name>A0A4P6K350_KTERU</name>
<dbReference type="EMBL" id="CP035758">
    <property type="protein sequence ID" value="QBD82465.1"/>
    <property type="molecule type" value="Genomic_DNA"/>
</dbReference>
<gene>
    <name evidence="2" type="ORF">EPA93_43415</name>
</gene>
<accession>A0A4P6K350</accession>
<proteinExistence type="predicted"/>
<evidence type="ECO:0000313" key="2">
    <source>
        <dbReference type="EMBL" id="QBD82465.1"/>
    </source>
</evidence>
<dbReference type="KEGG" id="kbs:EPA93_43415"/>
<keyword evidence="3" id="KW-1185">Reference proteome</keyword>
<protein>
    <submittedName>
        <fullName evidence="2">Uncharacterized protein</fullName>
    </submittedName>
</protein>
<dbReference type="Proteomes" id="UP000290365">
    <property type="component" value="Chromosome"/>
</dbReference>
<dbReference type="AlphaFoldDB" id="A0A4P6K350"/>
<evidence type="ECO:0000256" key="1">
    <source>
        <dbReference type="SAM" id="MobiDB-lite"/>
    </source>
</evidence>
<sequence>MSDAYNPENTSRPSGKGPILGQGHGLSDEEGQMIQQMIREEQHSSRALEIPKEDLAPEATTQMSAEVARVINASRVRQVLNMFNRDYLYGQGRFDEYKDGLILKWGDGYSRKHIWLTVEDGNLIFETSHAKKCDKPYCNGTHHILTPDLYMNLDIINQELGDRFRRPVYERSED</sequence>
<reference evidence="2 3" key="1">
    <citation type="submission" date="2019-01" db="EMBL/GenBank/DDBJ databases">
        <title>Ktedonosporobacter rubrisoli SCAWS-G2.</title>
        <authorList>
            <person name="Huang Y."/>
            <person name="Yan B."/>
        </authorList>
    </citation>
    <scope>NUCLEOTIDE SEQUENCE [LARGE SCALE GENOMIC DNA]</scope>
    <source>
        <strain evidence="2 3">SCAWS-G2</strain>
    </source>
</reference>
<dbReference type="OrthoDB" id="155536at2"/>
<dbReference type="RefSeq" id="WP_129893534.1">
    <property type="nucleotide sequence ID" value="NZ_CP035758.1"/>
</dbReference>